<dbReference type="AlphaFoldDB" id="A0A0N8GEN0"/>
<dbReference type="Proteomes" id="UP000048984">
    <property type="component" value="Unassembled WGS sequence"/>
</dbReference>
<evidence type="ECO:0000313" key="4">
    <source>
        <dbReference type="Proteomes" id="UP000048984"/>
    </source>
</evidence>
<sequence>MQRFLLSAAAFAFVATVSGAALAGPACTKEPRDKWLSEEAMKTKVAELGFKVKTFKISGPCYEIYGWNKDGKKAEVYFNPTNGEIVKAEIGG</sequence>
<feature type="domain" description="PepSY" evidence="2">
    <location>
        <begin position="8"/>
        <end position="88"/>
    </location>
</feature>
<keyword evidence="1" id="KW-0732">Signal</keyword>
<gene>
    <name evidence="3" type="ORF">ABB55_06835</name>
</gene>
<reference evidence="3 4" key="1">
    <citation type="submission" date="2015-09" db="EMBL/GenBank/DDBJ databases">
        <authorList>
            <consortium name="Swine Surveillance"/>
        </authorList>
    </citation>
    <scope>NUCLEOTIDE SEQUENCE [LARGE SCALE GENOMIC DNA]</scope>
    <source>
        <strain evidence="3 4">16</strain>
    </source>
</reference>
<evidence type="ECO:0000259" key="2">
    <source>
        <dbReference type="Pfam" id="PF13670"/>
    </source>
</evidence>
<dbReference type="InterPro" id="IPR025711">
    <property type="entry name" value="PepSY"/>
</dbReference>
<reference evidence="3 4" key="2">
    <citation type="submission" date="2015-10" db="EMBL/GenBank/DDBJ databases">
        <title>Draft Genome Sequence of Prosthecomicrobium hirschii ATCC 27832.</title>
        <authorList>
            <person name="Daniel J."/>
            <person name="Givan S.A."/>
            <person name="Brun Y.V."/>
            <person name="Brown P.J."/>
        </authorList>
    </citation>
    <scope>NUCLEOTIDE SEQUENCE [LARGE SCALE GENOMIC DNA]</scope>
    <source>
        <strain evidence="3 4">16</strain>
    </source>
</reference>
<comment type="caution">
    <text evidence="3">The sequence shown here is derived from an EMBL/GenBank/DDBJ whole genome shotgun (WGS) entry which is preliminary data.</text>
</comment>
<protein>
    <recommendedName>
        <fullName evidence="2">PepSY domain-containing protein</fullName>
    </recommendedName>
</protein>
<evidence type="ECO:0000313" key="3">
    <source>
        <dbReference type="EMBL" id="KPL51977.1"/>
    </source>
</evidence>
<proteinExistence type="predicted"/>
<keyword evidence="4" id="KW-1185">Reference proteome</keyword>
<dbReference type="STRING" id="665126.ABB55_06835"/>
<feature type="chain" id="PRO_5006025659" description="PepSY domain-containing protein" evidence="1">
    <location>
        <begin position="24"/>
        <end position="92"/>
    </location>
</feature>
<accession>A0A0N8GEN0</accession>
<evidence type="ECO:0000256" key="1">
    <source>
        <dbReference type="SAM" id="SignalP"/>
    </source>
</evidence>
<dbReference type="EMBL" id="LJYW01000001">
    <property type="protein sequence ID" value="KPL51977.1"/>
    <property type="molecule type" value="Genomic_DNA"/>
</dbReference>
<dbReference type="RefSeq" id="WP_054358140.1">
    <property type="nucleotide sequence ID" value="NZ_LJYW01000001.1"/>
</dbReference>
<organism evidence="3 4">
    <name type="scientific">Prosthecodimorpha hirschii</name>
    <dbReference type="NCBI Taxonomy" id="665126"/>
    <lineage>
        <taxon>Bacteria</taxon>
        <taxon>Pseudomonadati</taxon>
        <taxon>Pseudomonadota</taxon>
        <taxon>Alphaproteobacteria</taxon>
        <taxon>Hyphomicrobiales</taxon>
        <taxon>Ancalomicrobiaceae</taxon>
        <taxon>Prosthecodimorpha</taxon>
    </lineage>
</organism>
<name>A0A0N8GEN0_9HYPH</name>
<dbReference type="Pfam" id="PF13670">
    <property type="entry name" value="PepSY_2"/>
    <property type="match status" value="1"/>
</dbReference>
<feature type="signal peptide" evidence="1">
    <location>
        <begin position="1"/>
        <end position="23"/>
    </location>
</feature>